<dbReference type="PANTHER" id="PTHR40076">
    <property type="entry name" value="MEMBRANE PROTEIN-RELATED"/>
    <property type="match status" value="1"/>
</dbReference>
<feature type="transmembrane region" description="Helical" evidence="1">
    <location>
        <begin position="109"/>
        <end position="133"/>
    </location>
</feature>
<dbReference type="InterPro" id="IPR010380">
    <property type="entry name" value="DUF975"/>
</dbReference>
<evidence type="ECO:0000256" key="1">
    <source>
        <dbReference type="SAM" id="Phobius"/>
    </source>
</evidence>
<dbReference type="Pfam" id="PF06161">
    <property type="entry name" value="DUF975"/>
    <property type="match status" value="1"/>
</dbReference>
<accession>A0AAX2JEG2</accession>
<sequence length="230" mass="26261">MVGINIGNIKNESLNTLKNNWGTGVLIHICFFLISLLLEVLNSLEELVFNQVENSLLLLLIFLVIFIIMNISLTNANVMGSLKCFLELAKGNKLEVKHYSFGFNYMFTAFRVGGAFCLFTFLWSLLLVIPGIIKSISYSMSLLIAIEYPEISGREALKLSMKITDGYKWDIFLLGLSFIGWIILCVLTLGIGFLWLSSYIDTAYCILYLKLKRNRMELFEELDSEKEIYL</sequence>
<keyword evidence="1" id="KW-0812">Transmembrane</keyword>
<evidence type="ECO:0000313" key="2">
    <source>
        <dbReference type="EMBL" id="SQJ14951.1"/>
    </source>
</evidence>
<feature type="transmembrane region" description="Helical" evidence="1">
    <location>
        <begin position="171"/>
        <end position="196"/>
    </location>
</feature>
<feature type="transmembrane region" description="Helical" evidence="1">
    <location>
        <begin position="25"/>
        <end position="44"/>
    </location>
</feature>
<keyword evidence="1" id="KW-1133">Transmembrane helix</keyword>
<dbReference type="GeneID" id="78454242"/>
<dbReference type="Proteomes" id="UP000249008">
    <property type="component" value="Chromosome 1"/>
</dbReference>
<protein>
    <submittedName>
        <fullName evidence="2">Protein of uncharacterized function (DUF975)</fullName>
    </submittedName>
</protein>
<keyword evidence="1" id="KW-0472">Membrane</keyword>
<dbReference type="PANTHER" id="PTHR40076:SF1">
    <property type="entry name" value="MEMBRANE PROTEIN"/>
    <property type="match status" value="1"/>
</dbReference>
<dbReference type="RefSeq" id="WP_005979723.1">
    <property type="nucleotide sequence ID" value="NZ_CABKNW010000004.1"/>
</dbReference>
<dbReference type="EMBL" id="LS483487">
    <property type="protein sequence ID" value="SQJ14951.1"/>
    <property type="molecule type" value="Genomic_DNA"/>
</dbReference>
<dbReference type="KEGG" id="ful:C4N20_05445"/>
<organism evidence="2 3">
    <name type="scientific">Fusobacterium ulcerans</name>
    <dbReference type="NCBI Taxonomy" id="861"/>
    <lineage>
        <taxon>Bacteria</taxon>
        <taxon>Fusobacteriati</taxon>
        <taxon>Fusobacteriota</taxon>
        <taxon>Fusobacteriia</taxon>
        <taxon>Fusobacteriales</taxon>
        <taxon>Fusobacteriaceae</taxon>
        <taxon>Fusobacterium</taxon>
    </lineage>
</organism>
<reference evidence="2 3" key="1">
    <citation type="submission" date="2018-06" db="EMBL/GenBank/DDBJ databases">
        <authorList>
            <consortium name="Pathogen Informatics"/>
            <person name="Doyle S."/>
        </authorList>
    </citation>
    <scope>NUCLEOTIDE SEQUENCE [LARGE SCALE GENOMIC DNA]</scope>
    <source>
        <strain evidence="2 3">NCTC12112</strain>
    </source>
</reference>
<feature type="transmembrane region" description="Helical" evidence="1">
    <location>
        <begin position="56"/>
        <end position="73"/>
    </location>
</feature>
<proteinExistence type="predicted"/>
<dbReference type="AlphaFoldDB" id="A0AAX2JEG2"/>
<gene>
    <name evidence="2" type="ORF">NCTC12112_02976</name>
</gene>
<name>A0AAX2JEG2_9FUSO</name>
<evidence type="ECO:0000313" key="3">
    <source>
        <dbReference type="Proteomes" id="UP000249008"/>
    </source>
</evidence>